<protein>
    <submittedName>
        <fullName evidence="1">Uncharacterized protein</fullName>
    </submittedName>
</protein>
<accession>A0A4Y5JUH1</accession>
<reference evidence="2" key="1">
    <citation type="journal article" date="2020" name="bioRxiv">
        <title>Integrative omics analysis of Pseudomonas aeruginosa virus PA5oct highlights the molecular complexity of jumbo phages.</title>
        <authorList>
            <person name="Lood C."/>
            <person name="Danis-Wlodarczyk K."/>
            <person name="Blasdel B.G."/>
            <person name="Jang H.B."/>
            <person name="Vandenheuvel D."/>
            <person name="Briers Y."/>
            <person name="Noben J.-P."/>
            <person name="van Noort V."/>
            <person name="Drulis-Kawa Z."/>
            <person name="Lavigne R."/>
        </authorList>
    </citation>
    <scope>NUCLEOTIDE SEQUENCE [LARGE SCALE GENOMIC DNA]</scope>
</reference>
<gene>
    <name evidence="1" type="ORF">EST35_0448</name>
</gene>
<sequence length="97" mass="11498">MKYDFILHISNNTNCIIFDTSITFVGNKGIFFYKIIPIHLHGMYNFPYIDDSWLNYISLPIIIQYYTNKLVYLPSIIFFRQNKSNISADAVFRTNML</sequence>
<dbReference type="Proteomes" id="UP000316733">
    <property type="component" value="Segment"/>
</dbReference>
<proteinExistence type="predicted"/>
<dbReference type="EMBL" id="MK797984">
    <property type="protein sequence ID" value="QCG76316.1"/>
    <property type="molecule type" value="Genomic_DNA"/>
</dbReference>
<evidence type="ECO:0000313" key="2">
    <source>
        <dbReference type="Proteomes" id="UP000316733"/>
    </source>
</evidence>
<keyword evidence="2" id="KW-1185">Reference proteome</keyword>
<name>A0A4Y5JUH1_9CAUD</name>
<organism evidence="1 2">
    <name type="scientific">Pseudomonas phage vB_PaeM_PA5oct</name>
    <dbReference type="NCBI Taxonomy" id="2163605"/>
    <lineage>
        <taxon>Viruses</taxon>
        <taxon>Duplodnaviria</taxon>
        <taxon>Heunggongvirae</taxon>
        <taxon>Uroviricota</taxon>
        <taxon>Caudoviricetes</taxon>
        <taxon>Arenbergviridae</taxon>
        <taxon>Wroclawvirus</taxon>
        <taxon>Wroclawvirus PA5oct</taxon>
    </lineage>
</organism>
<evidence type="ECO:0000313" key="1">
    <source>
        <dbReference type="EMBL" id="QCG76316.1"/>
    </source>
</evidence>